<dbReference type="Gene3D" id="3.30.470.20">
    <property type="entry name" value="ATP-grasp fold, B domain"/>
    <property type="match status" value="1"/>
</dbReference>
<proteinExistence type="predicted"/>
<dbReference type="GO" id="GO:0005524">
    <property type="term" value="F:ATP binding"/>
    <property type="evidence" value="ECO:0007669"/>
    <property type="project" value="UniProtKB-KW"/>
</dbReference>
<protein>
    <recommendedName>
        <fullName evidence="7">Tubulin polyglutamylase TTLL2</fullName>
    </recommendedName>
</protein>
<feature type="compositionally biased region" description="Polar residues" evidence="4">
    <location>
        <begin position="453"/>
        <end position="467"/>
    </location>
</feature>
<dbReference type="Pfam" id="PF03133">
    <property type="entry name" value="TTL"/>
    <property type="match status" value="1"/>
</dbReference>
<evidence type="ECO:0000313" key="5">
    <source>
        <dbReference type="EMBL" id="CAB3365124.1"/>
    </source>
</evidence>
<feature type="region of interest" description="Disordered" evidence="4">
    <location>
        <begin position="424"/>
        <end position="443"/>
    </location>
</feature>
<accession>A0A8S1CAK0</accession>
<evidence type="ECO:0008006" key="7">
    <source>
        <dbReference type="Google" id="ProtNLM"/>
    </source>
</evidence>
<evidence type="ECO:0000256" key="1">
    <source>
        <dbReference type="ARBA" id="ARBA00022598"/>
    </source>
</evidence>
<evidence type="ECO:0000313" key="6">
    <source>
        <dbReference type="Proteomes" id="UP000494165"/>
    </source>
</evidence>
<name>A0A8S1CAK0_9INSE</name>
<keyword evidence="2" id="KW-0547">Nucleotide-binding</keyword>
<dbReference type="GO" id="GO:0015631">
    <property type="term" value="F:tubulin binding"/>
    <property type="evidence" value="ECO:0007669"/>
    <property type="project" value="TreeGrafter"/>
</dbReference>
<feature type="region of interest" description="Disordered" evidence="4">
    <location>
        <begin position="453"/>
        <end position="473"/>
    </location>
</feature>
<dbReference type="GO" id="GO:0070740">
    <property type="term" value="F:tubulin-glutamic acid ligase activity"/>
    <property type="evidence" value="ECO:0007669"/>
    <property type="project" value="TreeGrafter"/>
</dbReference>
<comment type="caution">
    <text evidence="5">The sequence shown here is derived from an EMBL/GenBank/DDBJ whole genome shotgun (WGS) entry which is preliminary data.</text>
</comment>
<keyword evidence="6" id="KW-1185">Reference proteome</keyword>
<dbReference type="PANTHER" id="PTHR12241:SF118">
    <property type="entry name" value="TUBULIN POLYGLUTAMYLASE TTLL2-RELATED"/>
    <property type="match status" value="1"/>
</dbReference>
<dbReference type="EMBL" id="CADEPI010000019">
    <property type="protein sequence ID" value="CAB3365124.1"/>
    <property type="molecule type" value="Genomic_DNA"/>
</dbReference>
<dbReference type="PANTHER" id="PTHR12241">
    <property type="entry name" value="TUBULIN POLYGLUTAMYLASE"/>
    <property type="match status" value="1"/>
</dbReference>
<dbReference type="GO" id="GO:0036064">
    <property type="term" value="C:ciliary basal body"/>
    <property type="evidence" value="ECO:0007669"/>
    <property type="project" value="TreeGrafter"/>
</dbReference>
<evidence type="ECO:0000256" key="4">
    <source>
        <dbReference type="SAM" id="MobiDB-lite"/>
    </source>
</evidence>
<dbReference type="GO" id="GO:0000226">
    <property type="term" value="P:microtubule cytoskeleton organization"/>
    <property type="evidence" value="ECO:0007669"/>
    <property type="project" value="TreeGrafter"/>
</dbReference>
<evidence type="ECO:0000256" key="2">
    <source>
        <dbReference type="ARBA" id="ARBA00022741"/>
    </source>
</evidence>
<dbReference type="SUPFAM" id="SSF56059">
    <property type="entry name" value="Glutathione synthetase ATP-binding domain-like"/>
    <property type="match status" value="1"/>
</dbReference>
<evidence type="ECO:0000256" key="3">
    <source>
        <dbReference type="ARBA" id="ARBA00022840"/>
    </source>
</evidence>
<organism evidence="5 6">
    <name type="scientific">Cloeon dipterum</name>
    <dbReference type="NCBI Taxonomy" id="197152"/>
    <lineage>
        <taxon>Eukaryota</taxon>
        <taxon>Metazoa</taxon>
        <taxon>Ecdysozoa</taxon>
        <taxon>Arthropoda</taxon>
        <taxon>Hexapoda</taxon>
        <taxon>Insecta</taxon>
        <taxon>Pterygota</taxon>
        <taxon>Palaeoptera</taxon>
        <taxon>Ephemeroptera</taxon>
        <taxon>Pisciforma</taxon>
        <taxon>Baetidae</taxon>
        <taxon>Cloeon</taxon>
    </lineage>
</organism>
<dbReference type="AlphaFoldDB" id="A0A8S1CAK0"/>
<keyword evidence="3" id="KW-0067">ATP-binding</keyword>
<gene>
    <name evidence="5" type="ORF">CLODIP_2_CD06648</name>
</gene>
<dbReference type="PROSITE" id="PS51221">
    <property type="entry name" value="TTL"/>
    <property type="match status" value="1"/>
</dbReference>
<dbReference type="Proteomes" id="UP000494165">
    <property type="component" value="Unassembled WGS sequence"/>
</dbReference>
<sequence length="569" mass="64531">MDWADGPFVFRINDNGIGPNLLLQVCLERGWREHSESGVVKDNWNLWWRTTGFPMSHYKQLKPWQYTNHIPKGSSICRKDHLARYLRCMKKVYGSIFDFSPPCYQLPLEYTKLLAECSGSNRNNGRVRSGSFHCLEPPEEQLVWICKPVGQSQGRGIFLFREFSELNYASSAVVQKYVTNPLLIGGYKFDLRLYACIPSFRPLCVYLYREGLVRFATDKFSLADLNNLFRHLTNSSLNRLGPGYTRQKERVGAGCKWSLKQLRHYLNQSGESDWLLWQKIASIVALTVLAQNASAPPPPAPNCFEFYGFDILVDTSLRPWLLEVNLSPALGADSDVDAAVKKPMLHDMFDLMGMPVSHTGLSMFTSWQPPQDDSTSDSEDCTICSSMGNRWMQRKSRSRAKVPAQRFHSARPRLQRVRSLSIVTGEDESDGVPPSRWAKEDVGPVKVVPSTRWSRQPQNMPASNKTVWGNGRDWRDAPPKDGDWVRVFPIGFSSNVKKKVQYVDHAAEIKAAVADVHRFSKAAKEAAKLVEVEAETGKTRACFNDRVFNEALRGILGPEYTGEVWLPPK</sequence>
<dbReference type="OrthoDB" id="277439at2759"/>
<keyword evidence="1" id="KW-0436">Ligase</keyword>
<reference evidence="5 6" key="1">
    <citation type="submission" date="2020-04" db="EMBL/GenBank/DDBJ databases">
        <authorList>
            <person name="Alioto T."/>
            <person name="Alioto T."/>
            <person name="Gomez Garrido J."/>
        </authorList>
    </citation>
    <scope>NUCLEOTIDE SEQUENCE [LARGE SCALE GENOMIC DNA]</scope>
</reference>
<dbReference type="InterPro" id="IPR004344">
    <property type="entry name" value="TTL/TTLL_fam"/>
</dbReference>